<name>A0A3B0M0H9_9GAMM</name>
<dbReference type="EMBL" id="UFQR01000006">
    <property type="protein sequence ID" value="SSW95703.1"/>
    <property type="molecule type" value="Genomic_DNA"/>
</dbReference>
<protein>
    <submittedName>
        <fullName evidence="1">Uncharacterized protein</fullName>
    </submittedName>
</protein>
<reference evidence="1" key="1">
    <citation type="submission" date="2018-04" db="EMBL/GenBank/DDBJ databases">
        <authorList>
            <person name="Go L.Y."/>
            <person name="Mitchell J.A."/>
        </authorList>
    </citation>
    <scope>NUCLEOTIDE SEQUENCE</scope>
    <source>
        <strain evidence="1">ARTV</strain>
    </source>
</reference>
<organism evidence="1">
    <name type="scientific">Arsenophonus endosymbiont of Trialeurodes vaporariorum</name>
    <dbReference type="NCBI Taxonomy" id="235567"/>
    <lineage>
        <taxon>Bacteria</taxon>
        <taxon>Pseudomonadati</taxon>
        <taxon>Pseudomonadota</taxon>
        <taxon>Gammaproteobacteria</taxon>
        <taxon>Enterobacterales</taxon>
        <taxon>Morganellaceae</taxon>
        <taxon>Arsenophonus</taxon>
    </lineage>
</organism>
<accession>A0A3B0M0H9</accession>
<evidence type="ECO:0000313" key="1">
    <source>
        <dbReference type="EMBL" id="SSW95703.1"/>
    </source>
</evidence>
<gene>
    <name evidence="1" type="ORF">ARTV_1728</name>
</gene>
<proteinExistence type="predicted"/>
<dbReference type="AlphaFoldDB" id="A0A3B0M0H9"/>
<sequence length="345" mass="40593">MPNIGDYHQRLIGSDIFIGKTDSFNDRFAVRKSYDLIKKMNDIRNTLLLPFATLTRSEIYNKKFDHLCHFIKARINVKSKISINLAEIEKSIDLNKPRDFKLESPARIIETLFSEIAGKSNHLIELKNNGFRLLNNNEINFSKAMYTFSYLYHQLDEDKQAILQKEIADKFFLGRHFNESQSNLLVQVLKNMVTPESILYSNSLSEAADEFIQLKKYSFYDSPLDYFIKQERDDNIDNCIKPLAEFYFQVDNKKKIIKDFINIVINRKNKSLTSQQQQDIYRTIESYFDIYQANFSNLNLNDSIDIFKNDWCQKGYTKHLLRQESLYQLNTFGRSICNVSNAFTD</sequence>